<comment type="caution">
    <text evidence="2">The sequence shown here is derived from an EMBL/GenBank/DDBJ whole genome shotgun (WGS) entry which is preliminary data.</text>
</comment>
<name>A0ABQ4X210_9ASTR</name>
<proteinExistence type="predicted"/>
<organism evidence="2 3">
    <name type="scientific">Tanacetum coccineum</name>
    <dbReference type="NCBI Taxonomy" id="301880"/>
    <lineage>
        <taxon>Eukaryota</taxon>
        <taxon>Viridiplantae</taxon>
        <taxon>Streptophyta</taxon>
        <taxon>Embryophyta</taxon>
        <taxon>Tracheophyta</taxon>
        <taxon>Spermatophyta</taxon>
        <taxon>Magnoliopsida</taxon>
        <taxon>eudicotyledons</taxon>
        <taxon>Gunneridae</taxon>
        <taxon>Pentapetalae</taxon>
        <taxon>asterids</taxon>
        <taxon>campanulids</taxon>
        <taxon>Asterales</taxon>
        <taxon>Asteraceae</taxon>
        <taxon>Asteroideae</taxon>
        <taxon>Anthemideae</taxon>
        <taxon>Anthemidinae</taxon>
        <taxon>Tanacetum</taxon>
    </lineage>
</organism>
<keyword evidence="3" id="KW-1185">Reference proteome</keyword>
<reference evidence="2" key="1">
    <citation type="journal article" date="2022" name="Int. J. Mol. Sci.">
        <title>Draft Genome of Tanacetum Coccineum: Genomic Comparison of Closely Related Tanacetum-Family Plants.</title>
        <authorList>
            <person name="Yamashiro T."/>
            <person name="Shiraishi A."/>
            <person name="Nakayama K."/>
            <person name="Satake H."/>
        </authorList>
    </citation>
    <scope>NUCLEOTIDE SEQUENCE</scope>
</reference>
<evidence type="ECO:0000313" key="2">
    <source>
        <dbReference type="EMBL" id="GJS59239.1"/>
    </source>
</evidence>
<evidence type="ECO:0000313" key="3">
    <source>
        <dbReference type="Proteomes" id="UP001151760"/>
    </source>
</evidence>
<evidence type="ECO:0000256" key="1">
    <source>
        <dbReference type="SAM" id="MobiDB-lite"/>
    </source>
</evidence>
<feature type="region of interest" description="Disordered" evidence="1">
    <location>
        <begin position="77"/>
        <end position="106"/>
    </location>
</feature>
<reference evidence="2" key="2">
    <citation type="submission" date="2022-01" db="EMBL/GenBank/DDBJ databases">
        <authorList>
            <person name="Yamashiro T."/>
            <person name="Shiraishi A."/>
            <person name="Satake H."/>
            <person name="Nakayama K."/>
        </authorList>
    </citation>
    <scope>NUCLEOTIDE SEQUENCE</scope>
</reference>
<protein>
    <submittedName>
        <fullName evidence="2">Uncharacterized protein</fullName>
    </submittedName>
</protein>
<sequence>MAPKRTTRSTPVTPTPTTTTVTEAQLQALIDQGVAAAMAEAEASKTTALKAPAMPMGQHEEMMTDKYAEGKRKYDDLSKNNQNQQNKRQNAGQAYTAGNSDRKSYAGTKPLCSKCNRHHEAGPCPPRAPAKVYVVGNAGANPDNVVAELLHPWRNVKLNHNGDGKYQGNVVRLNIISCTKTQKYMEKGFPIFLAHVTAKEVEGQVEKSDLRRTISFQDFPELFLRTCWSSSTRTSWSFQIDLVPGAAPVARAPYRLVLPRERSYLRTEEYDKGLTCLVVY</sequence>
<dbReference type="Proteomes" id="UP001151760">
    <property type="component" value="Unassembled WGS sequence"/>
</dbReference>
<feature type="compositionally biased region" description="Low complexity" evidence="1">
    <location>
        <begin position="79"/>
        <end position="94"/>
    </location>
</feature>
<gene>
    <name evidence="2" type="ORF">Tco_0654023</name>
</gene>
<dbReference type="EMBL" id="BQNB010009136">
    <property type="protein sequence ID" value="GJS59239.1"/>
    <property type="molecule type" value="Genomic_DNA"/>
</dbReference>
<accession>A0ABQ4X210</accession>